<keyword evidence="2" id="KW-0812">Transmembrane</keyword>
<keyword evidence="6" id="KW-1185">Reference proteome</keyword>
<dbReference type="EMBL" id="AVQI01000027">
    <property type="protein sequence ID" value="ERK04171.1"/>
    <property type="molecule type" value="Genomic_DNA"/>
</dbReference>
<keyword evidence="2" id="KW-0472">Membrane</keyword>
<evidence type="ECO:0000313" key="5">
    <source>
        <dbReference type="Proteomes" id="UP000016412"/>
    </source>
</evidence>
<dbReference type="RefSeq" id="WP_021331014.1">
    <property type="nucleotide sequence ID" value="NZ_AUZJ01000050.1"/>
</dbReference>
<feature type="region of interest" description="Disordered" evidence="1">
    <location>
        <begin position="147"/>
        <end position="176"/>
    </location>
</feature>
<accession>U1GTV8</accession>
<reference evidence="5 6" key="1">
    <citation type="submission" date="2013-08" db="EMBL/GenBank/DDBJ databases">
        <authorList>
            <person name="Durkin A.S."/>
            <person name="Haft D.R."/>
            <person name="McCorrison J."/>
            <person name="Torralba M."/>
            <person name="Gillis M."/>
            <person name="Haft D.H."/>
            <person name="Methe B."/>
            <person name="Sutton G."/>
            <person name="Nelson K.E."/>
        </authorList>
    </citation>
    <scope>NUCLEOTIDE SEQUENCE [LARGE SCALE GENOMIC DNA]</scope>
    <source>
        <strain evidence="4 6">ATCC 35536</strain>
        <strain evidence="3 5">VPI DR56BR1116</strain>
    </source>
</reference>
<dbReference type="OrthoDB" id="359408at2"/>
<comment type="caution">
    <text evidence="3">The sequence shown here is derived from an EMBL/GenBank/DDBJ whole genome shotgun (WGS) entry which is preliminary data.</text>
</comment>
<evidence type="ECO:0000256" key="2">
    <source>
        <dbReference type="SAM" id="Phobius"/>
    </source>
</evidence>
<dbReference type="Proteomes" id="UP000016646">
    <property type="component" value="Unassembled WGS sequence"/>
</dbReference>
<keyword evidence="2" id="KW-1133">Transmembrane helix</keyword>
<proteinExistence type="predicted"/>
<dbReference type="eggNOG" id="COG2919">
    <property type="taxonomic scope" value="Bacteria"/>
</dbReference>
<evidence type="ECO:0000313" key="3">
    <source>
        <dbReference type="EMBL" id="ERF60049.1"/>
    </source>
</evidence>
<dbReference type="EMBL" id="AUZJ01000050">
    <property type="protein sequence ID" value="ERF60049.1"/>
    <property type="molecule type" value="Genomic_DNA"/>
</dbReference>
<dbReference type="PATRIC" id="fig|1125725.3.peg.2038"/>
<evidence type="ECO:0000313" key="4">
    <source>
        <dbReference type="EMBL" id="ERK04171.1"/>
    </source>
</evidence>
<dbReference type="Pfam" id="PF04977">
    <property type="entry name" value="DivIC"/>
    <property type="match status" value="1"/>
</dbReference>
<evidence type="ECO:0000313" key="6">
    <source>
        <dbReference type="Proteomes" id="UP000016646"/>
    </source>
</evidence>
<sequence>MTLTKTLSAFFAGTLVYVLLSFFAGRDGIIVYNQLQKQKRVISRQTAIIQKIHDELSLECTALEKDKDVIAAYARKLDYVSEGEKLVKITGLKPYEAPLYDTGTVIRRAPIAFMSERTCKACGIAFFALIFVLLTLAGESGETMARRKKKQSFAGEDGLKNASADRMHRPRSESRDKIRYASFGGVR</sequence>
<name>U1GTV8_TRESO</name>
<protein>
    <submittedName>
        <fullName evidence="3">Septum formation initiator</fullName>
    </submittedName>
</protein>
<evidence type="ECO:0000256" key="1">
    <source>
        <dbReference type="SAM" id="MobiDB-lite"/>
    </source>
</evidence>
<dbReference type="InterPro" id="IPR007060">
    <property type="entry name" value="FtsL/DivIC"/>
</dbReference>
<dbReference type="STRING" id="1125725.HMPREF1325_1195"/>
<feature type="transmembrane region" description="Helical" evidence="2">
    <location>
        <begin position="123"/>
        <end position="141"/>
    </location>
</feature>
<organism evidence="3 5">
    <name type="scientific">Treponema socranskii subsp. socranskii VPI DR56BR1116 = ATCC 35536</name>
    <dbReference type="NCBI Taxonomy" id="1125725"/>
    <lineage>
        <taxon>Bacteria</taxon>
        <taxon>Pseudomonadati</taxon>
        <taxon>Spirochaetota</taxon>
        <taxon>Spirochaetia</taxon>
        <taxon>Spirochaetales</taxon>
        <taxon>Treponemataceae</taxon>
        <taxon>Treponema</taxon>
    </lineage>
</organism>
<feature type="compositionally biased region" description="Basic and acidic residues" evidence="1">
    <location>
        <begin position="157"/>
        <end position="176"/>
    </location>
</feature>
<dbReference type="AlphaFoldDB" id="U1GTV8"/>
<dbReference type="Proteomes" id="UP000016412">
    <property type="component" value="Unassembled WGS sequence"/>
</dbReference>
<gene>
    <name evidence="4" type="ORF">HMPREF0860_2608</name>
    <name evidence="3" type="ORF">HMPREF1325_1195</name>
</gene>